<evidence type="ECO:0000256" key="1">
    <source>
        <dbReference type="ARBA" id="ARBA00022448"/>
    </source>
</evidence>
<dbReference type="Proteomes" id="UP000198660">
    <property type="component" value="Unassembled WGS sequence"/>
</dbReference>
<keyword evidence="1" id="KW-0813">Transport</keyword>
<dbReference type="AlphaFoldDB" id="A0A1I6PNC1"/>
<keyword evidence="3 5" id="KW-0067">ATP-binding</keyword>
<keyword evidence="6" id="KW-1185">Reference proteome</keyword>
<organism evidence="5 6">
    <name type="scientific">Marininema halotolerans</name>
    <dbReference type="NCBI Taxonomy" id="1155944"/>
    <lineage>
        <taxon>Bacteria</taxon>
        <taxon>Bacillati</taxon>
        <taxon>Bacillota</taxon>
        <taxon>Bacilli</taxon>
        <taxon>Bacillales</taxon>
        <taxon>Thermoactinomycetaceae</taxon>
        <taxon>Marininema</taxon>
    </lineage>
</organism>
<dbReference type="InterPro" id="IPR003593">
    <property type="entry name" value="AAA+_ATPase"/>
</dbReference>
<dbReference type="PROSITE" id="PS00211">
    <property type="entry name" value="ABC_TRANSPORTER_1"/>
    <property type="match status" value="1"/>
</dbReference>
<evidence type="ECO:0000256" key="2">
    <source>
        <dbReference type="ARBA" id="ARBA00022741"/>
    </source>
</evidence>
<name>A0A1I6PNC1_9BACL</name>
<dbReference type="SMART" id="SM00382">
    <property type="entry name" value="AAA"/>
    <property type="match status" value="1"/>
</dbReference>
<dbReference type="SUPFAM" id="SSF52540">
    <property type="entry name" value="P-loop containing nucleoside triphosphate hydrolases"/>
    <property type="match status" value="1"/>
</dbReference>
<proteinExistence type="predicted"/>
<dbReference type="PROSITE" id="PS50893">
    <property type="entry name" value="ABC_TRANSPORTER_2"/>
    <property type="match status" value="1"/>
</dbReference>
<dbReference type="Gene3D" id="3.40.50.300">
    <property type="entry name" value="P-loop containing nucleotide triphosphate hydrolases"/>
    <property type="match status" value="1"/>
</dbReference>
<feature type="domain" description="ABC transporter" evidence="4">
    <location>
        <begin position="1"/>
        <end position="220"/>
    </location>
</feature>
<dbReference type="InterPro" id="IPR003439">
    <property type="entry name" value="ABC_transporter-like_ATP-bd"/>
</dbReference>
<protein>
    <submittedName>
        <fullName evidence="5">ABC-2 type transport system ATP-binding protein</fullName>
    </submittedName>
</protein>
<gene>
    <name evidence="5" type="ORF">SAMN05444972_10231</name>
</gene>
<evidence type="ECO:0000313" key="5">
    <source>
        <dbReference type="EMBL" id="SFS41711.1"/>
    </source>
</evidence>
<reference evidence="6" key="1">
    <citation type="submission" date="2016-10" db="EMBL/GenBank/DDBJ databases">
        <authorList>
            <person name="Varghese N."/>
            <person name="Submissions S."/>
        </authorList>
    </citation>
    <scope>NUCLEOTIDE SEQUENCE [LARGE SCALE GENOMIC DNA]</scope>
    <source>
        <strain evidence="6">DSM 45789</strain>
    </source>
</reference>
<dbReference type="InterPro" id="IPR017871">
    <property type="entry name" value="ABC_transporter-like_CS"/>
</dbReference>
<dbReference type="PANTHER" id="PTHR42939:SF2">
    <property type="entry name" value="ABC-TYPE TRANSPORTER ATP-BINDING PROTEIN ECSA"/>
    <property type="match status" value="1"/>
</dbReference>
<dbReference type="PANTHER" id="PTHR42939">
    <property type="entry name" value="ABC TRANSPORTER ATP-BINDING PROTEIN ALBC-RELATED"/>
    <property type="match status" value="1"/>
</dbReference>
<dbReference type="GO" id="GO:0005524">
    <property type="term" value="F:ATP binding"/>
    <property type="evidence" value="ECO:0007669"/>
    <property type="project" value="UniProtKB-KW"/>
</dbReference>
<evidence type="ECO:0000259" key="4">
    <source>
        <dbReference type="PROSITE" id="PS50893"/>
    </source>
</evidence>
<sequence length="227" mass="25395">MEVEKLCVSYGKKSVVQDLSFCLEEGELLGLIGPNGAGKSTTIRVILGLMKKTAGEITIKGSDQRYGYVPEHPILYDELTLWEHLQLLAATHEVPNFEQEANQLLERFRLSSVRHHLPLGFSKGMKQKVMIVLAFLMKPDLYVIDEPFIGLDPKAIKELIQLLHEEKKRGAGILMCTHVLDTAEKICDTFLLLDQGQCIAQGKLGNLRDQCGLSDASLFDCFDYLTS</sequence>
<keyword evidence="2" id="KW-0547">Nucleotide-binding</keyword>
<evidence type="ECO:0000256" key="3">
    <source>
        <dbReference type="ARBA" id="ARBA00022840"/>
    </source>
</evidence>
<dbReference type="CDD" id="cd03230">
    <property type="entry name" value="ABC_DR_subfamily_A"/>
    <property type="match status" value="1"/>
</dbReference>
<dbReference type="InterPro" id="IPR051782">
    <property type="entry name" value="ABC_Transporter_VariousFunc"/>
</dbReference>
<evidence type="ECO:0000313" key="6">
    <source>
        <dbReference type="Proteomes" id="UP000198660"/>
    </source>
</evidence>
<dbReference type="Pfam" id="PF00005">
    <property type="entry name" value="ABC_tran"/>
    <property type="match status" value="1"/>
</dbReference>
<accession>A0A1I6PNC1</accession>
<dbReference type="GO" id="GO:0016887">
    <property type="term" value="F:ATP hydrolysis activity"/>
    <property type="evidence" value="ECO:0007669"/>
    <property type="project" value="InterPro"/>
</dbReference>
<dbReference type="InterPro" id="IPR027417">
    <property type="entry name" value="P-loop_NTPase"/>
</dbReference>
<dbReference type="EMBL" id="FPAA01000002">
    <property type="protein sequence ID" value="SFS41711.1"/>
    <property type="molecule type" value="Genomic_DNA"/>
</dbReference>